<dbReference type="Proteomes" id="UP001596442">
    <property type="component" value="Unassembled WGS sequence"/>
</dbReference>
<dbReference type="AlphaFoldDB" id="A0ABD5S6U4"/>
<sequence length="368" mass="43049">MIDWVWYEKWHCQAATPENLSAERTRLVAERCINRFERFLAAKKGDYDCHWTEIDAGRLSYEDIIPPRSVTPQIAEEFLKELVRNYAPKTQQNTYAVLTQAYEWCTESVDPIEIDPFQKVYQKHAVKNGDWFLESPSGREPHIIDLSEARNVVRQWNHPLWITVQLLLAKIPRRAGAVSNLDFEDVSITHPGCNWNVHPDLRRWDDHIIFRSEKRQSDETRNTGNKTKTDSKIPIDEELRDALLWYLCTRPQPDSPSDPLFLTTQSKMRLSGKIISNKFIRRAKELGYFYGPNDDDNLNPHYWRHWGTTHYEDQFGGDANTPGNTSMTDYLRGDSREGIKQLYNSYSIEKRDTILNAMPTFLESYADD</sequence>
<evidence type="ECO:0000256" key="1">
    <source>
        <dbReference type="ARBA" id="ARBA00023172"/>
    </source>
</evidence>
<accession>A0ABD5S6U4</accession>
<dbReference type="Gene3D" id="1.10.443.10">
    <property type="entry name" value="Intergrase catalytic core"/>
    <property type="match status" value="1"/>
</dbReference>
<gene>
    <name evidence="2" type="ORF">ACFQEU_01140</name>
</gene>
<name>A0ABD5S6U4_9EURY</name>
<dbReference type="InterPro" id="IPR011010">
    <property type="entry name" value="DNA_brk_join_enz"/>
</dbReference>
<reference evidence="2 3" key="1">
    <citation type="journal article" date="2019" name="Int. J. Syst. Evol. Microbiol.">
        <title>The Global Catalogue of Microorganisms (GCM) 10K type strain sequencing project: providing services to taxonomists for standard genome sequencing and annotation.</title>
        <authorList>
            <consortium name="The Broad Institute Genomics Platform"/>
            <consortium name="The Broad Institute Genome Sequencing Center for Infectious Disease"/>
            <person name="Wu L."/>
            <person name="Ma J."/>
        </authorList>
    </citation>
    <scope>NUCLEOTIDE SEQUENCE [LARGE SCALE GENOMIC DNA]</scope>
    <source>
        <strain evidence="2 3">CGMCC 1.3239</strain>
    </source>
</reference>
<dbReference type="PANTHER" id="PTHR30349:SF92">
    <property type="entry name" value="SITE-SPECIFIC RECOMBINASE"/>
    <property type="match status" value="1"/>
</dbReference>
<dbReference type="InterPro" id="IPR050090">
    <property type="entry name" value="Tyrosine_recombinase_XerCD"/>
</dbReference>
<protein>
    <submittedName>
        <fullName evidence="2">Tyrosine-type recombinase/integrase</fullName>
    </submittedName>
</protein>
<dbReference type="PANTHER" id="PTHR30349">
    <property type="entry name" value="PHAGE INTEGRASE-RELATED"/>
    <property type="match status" value="1"/>
</dbReference>
<organism evidence="2 3">
    <name type="scientific">Halorubrum tibetense</name>
    <dbReference type="NCBI Taxonomy" id="175631"/>
    <lineage>
        <taxon>Archaea</taxon>
        <taxon>Methanobacteriati</taxon>
        <taxon>Methanobacteriota</taxon>
        <taxon>Stenosarchaea group</taxon>
        <taxon>Halobacteria</taxon>
        <taxon>Halobacteriales</taxon>
        <taxon>Haloferacaceae</taxon>
        <taxon>Halorubrum</taxon>
    </lineage>
</organism>
<keyword evidence="3" id="KW-1185">Reference proteome</keyword>
<proteinExistence type="predicted"/>
<dbReference type="SUPFAM" id="SSF56349">
    <property type="entry name" value="DNA breaking-rejoining enzymes"/>
    <property type="match status" value="1"/>
</dbReference>
<evidence type="ECO:0000313" key="2">
    <source>
        <dbReference type="EMBL" id="MFC6752080.1"/>
    </source>
</evidence>
<dbReference type="EMBL" id="JBHSWW010000005">
    <property type="protein sequence ID" value="MFC6752080.1"/>
    <property type="molecule type" value="Genomic_DNA"/>
</dbReference>
<evidence type="ECO:0000313" key="3">
    <source>
        <dbReference type="Proteomes" id="UP001596442"/>
    </source>
</evidence>
<dbReference type="RefSeq" id="WP_379778386.1">
    <property type="nucleotide sequence ID" value="NZ_JBHSWW010000005.1"/>
</dbReference>
<dbReference type="GO" id="GO:0006310">
    <property type="term" value="P:DNA recombination"/>
    <property type="evidence" value="ECO:0007669"/>
    <property type="project" value="UniProtKB-KW"/>
</dbReference>
<dbReference type="InterPro" id="IPR013762">
    <property type="entry name" value="Integrase-like_cat_sf"/>
</dbReference>
<keyword evidence="1" id="KW-0233">DNA recombination</keyword>
<comment type="caution">
    <text evidence="2">The sequence shown here is derived from an EMBL/GenBank/DDBJ whole genome shotgun (WGS) entry which is preliminary data.</text>
</comment>